<reference evidence="8" key="1">
    <citation type="submission" date="2022-07" db="EMBL/GenBank/DDBJ databases">
        <title>Fungi with potential for degradation of polypropylene.</title>
        <authorList>
            <person name="Gostincar C."/>
        </authorList>
    </citation>
    <scope>NUCLEOTIDE SEQUENCE</scope>
    <source>
        <strain evidence="8">EXF-13308</strain>
    </source>
</reference>
<protein>
    <recommendedName>
        <fullName evidence="7">Zn(2)-C6 fungal-type domain-containing protein</fullName>
    </recommendedName>
</protein>
<evidence type="ECO:0000256" key="3">
    <source>
        <dbReference type="ARBA" id="ARBA00023015"/>
    </source>
</evidence>
<dbReference type="InterPro" id="IPR001138">
    <property type="entry name" value="Zn2Cys6_DnaBD"/>
</dbReference>
<feature type="compositionally biased region" description="Polar residues" evidence="6">
    <location>
        <begin position="696"/>
        <end position="706"/>
    </location>
</feature>
<feature type="region of interest" description="Disordered" evidence="6">
    <location>
        <begin position="517"/>
        <end position="539"/>
    </location>
</feature>
<gene>
    <name evidence="8" type="ORF">NKR23_g4132</name>
</gene>
<sequence>MADATRAVPQPQRQPPVLGPLRRKVTLACDACRKRRVKCSGREPCDLCSVSGRACTFDEKGRGRRGPRRRQPAEKATRDLAPAPPRNASAAEEIPAVELLSDSSESEDDRLEINEMPPFEIWQQGLEIILFGGNGAATEFSVHKATQGSCRAALEEQFEARARAETDLTGTGGGGFEHIQTYCVLVEYGASKGNGARSWTDMAIARSLIDLAGTANDRPASDPQILRDADHYLRIMECCCSISQPSLLKRGVMGLDRVSETCPDASGGNNSPQFLQMLCLLVRIQQFCLRPLPQQKPDPWKPDSDFQALRKELQLRLIRRPFTYCADADPSDHCISDSVDTAMSTLAWHCCTIVLGRTFLPIPERRRDPNADWHATVRSLHFPGAPVLFLQENIHSCEASAAAICTICKEIVANGEFFLLAPWMGFSCMQSITVLINQLHRASRPYDEIILENLRFTFTVLKAVEHFYAPAHDWIETLFRIHDPNAPMKHESDTLEEAFGSYFSRSGALMQDEQLDTSESREQAQDGVEAVPENGASAGQEDWLRNYASHLAKDISDDGDETAASDKIVVQGPGGCLSLESPSKVPMSESSSSANLAESSQSLDAAARSAGTHQGPVLGRGVMPQTPVTAFANAWNPSQLWGPMVPSPGFAFAPFGNFSDLDGNPSGTETWTALVDQALMDDDLWSRLSIHGGQHADSSTTGTAPCTSYGAAGS</sequence>
<evidence type="ECO:0000256" key="5">
    <source>
        <dbReference type="ARBA" id="ARBA00023242"/>
    </source>
</evidence>
<dbReference type="SUPFAM" id="SSF57701">
    <property type="entry name" value="Zn2/Cys6 DNA-binding domain"/>
    <property type="match status" value="1"/>
</dbReference>
<name>A0AA38VSM8_9PEZI</name>
<dbReference type="PANTHER" id="PTHR47338:SF5">
    <property type="entry name" value="ZN(II)2CYS6 TRANSCRIPTION FACTOR (EUROFUNG)"/>
    <property type="match status" value="1"/>
</dbReference>
<comment type="caution">
    <text evidence="8">The sequence shown here is derived from an EMBL/GenBank/DDBJ whole genome shotgun (WGS) entry which is preliminary data.</text>
</comment>
<dbReference type="InterPro" id="IPR050815">
    <property type="entry name" value="TF_fung"/>
</dbReference>
<dbReference type="GO" id="GO:0000981">
    <property type="term" value="F:DNA-binding transcription factor activity, RNA polymerase II-specific"/>
    <property type="evidence" value="ECO:0007669"/>
    <property type="project" value="InterPro"/>
</dbReference>
<dbReference type="CDD" id="cd00067">
    <property type="entry name" value="GAL4"/>
    <property type="match status" value="1"/>
</dbReference>
<keyword evidence="4" id="KW-0804">Transcription</keyword>
<dbReference type="PANTHER" id="PTHR47338">
    <property type="entry name" value="ZN(II)2CYS6 TRANSCRIPTION FACTOR (EUROFUNG)-RELATED"/>
    <property type="match status" value="1"/>
</dbReference>
<feature type="compositionally biased region" description="Low complexity" evidence="6">
    <location>
        <begin position="580"/>
        <end position="603"/>
    </location>
</feature>
<feature type="region of interest" description="Disordered" evidence="6">
    <location>
        <begin position="692"/>
        <end position="714"/>
    </location>
</feature>
<evidence type="ECO:0000256" key="4">
    <source>
        <dbReference type="ARBA" id="ARBA00023163"/>
    </source>
</evidence>
<accession>A0AA38VSM8</accession>
<evidence type="ECO:0000313" key="9">
    <source>
        <dbReference type="Proteomes" id="UP001174694"/>
    </source>
</evidence>
<dbReference type="Proteomes" id="UP001174694">
    <property type="component" value="Unassembled WGS sequence"/>
</dbReference>
<evidence type="ECO:0000259" key="7">
    <source>
        <dbReference type="PROSITE" id="PS50048"/>
    </source>
</evidence>
<dbReference type="SMART" id="SM00066">
    <property type="entry name" value="GAL4"/>
    <property type="match status" value="1"/>
</dbReference>
<dbReference type="GO" id="GO:0005634">
    <property type="term" value="C:nucleus"/>
    <property type="evidence" value="ECO:0007669"/>
    <property type="project" value="UniProtKB-SubCell"/>
</dbReference>
<feature type="region of interest" description="Disordered" evidence="6">
    <location>
        <begin position="59"/>
        <end position="109"/>
    </location>
</feature>
<evidence type="ECO:0000256" key="6">
    <source>
        <dbReference type="SAM" id="MobiDB-lite"/>
    </source>
</evidence>
<feature type="domain" description="Zn(2)-C6 fungal-type" evidence="7">
    <location>
        <begin position="28"/>
        <end position="57"/>
    </location>
</feature>
<keyword evidence="9" id="KW-1185">Reference proteome</keyword>
<dbReference type="InterPro" id="IPR036864">
    <property type="entry name" value="Zn2-C6_fun-type_DNA-bd_sf"/>
</dbReference>
<keyword evidence="5" id="KW-0539">Nucleus</keyword>
<feature type="region of interest" description="Disordered" evidence="6">
    <location>
        <begin position="572"/>
        <end position="621"/>
    </location>
</feature>
<evidence type="ECO:0000313" key="8">
    <source>
        <dbReference type="EMBL" id="KAJ9149912.1"/>
    </source>
</evidence>
<comment type="subcellular location">
    <subcellularLocation>
        <location evidence="1">Nucleus</location>
    </subcellularLocation>
</comment>
<keyword evidence="2" id="KW-0479">Metal-binding</keyword>
<evidence type="ECO:0000256" key="2">
    <source>
        <dbReference type="ARBA" id="ARBA00022723"/>
    </source>
</evidence>
<organism evidence="8 9">
    <name type="scientific">Pleurostoma richardsiae</name>
    <dbReference type="NCBI Taxonomy" id="41990"/>
    <lineage>
        <taxon>Eukaryota</taxon>
        <taxon>Fungi</taxon>
        <taxon>Dikarya</taxon>
        <taxon>Ascomycota</taxon>
        <taxon>Pezizomycotina</taxon>
        <taxon>Sordariomycetes</taxon>
        <taxon>Sordariomycetidae</taxon>
        <taxon>Calosphaeriales</taxon>
        <taxon>Pleurostomataceae</taxon>
        <taxon>Pleurostoma</taxon>
    </lineage>
</organism>
<dbReference type="Pfam" id="PF00172">
    <property type="entry name" value="Zn_clus"/>
    <property type="match status" value="1"/>
</dbReference>
<dbReference type="GO" id="GO:0008270">
    <property type="term" value="F:zinc ion binding"/>
    <property type="evidence" value="ECO:0007669"/>
    <property type="project" value="InterPro"/>
</dbReference>
<dbReference type="CDD" id="cd12148">
    <property type="entry name" value="fungal_TF_MHR"/>
    <property type="match status" value="1"/>
</dbReference>
<keyword evidence="3" id="KW-0805">Transcription regulation</keyword>
<dbReference type="PROSITE" id="PS50048">
    <property type="entry name" value="ZN2_CY6_FUNGAL_2"/>
    <property type="match status" value="1"/>
</dbReference>
<dbReference type="EMBL" id="JANBVO010000009">
    <property type="protein sequence ID" value="KAJ9149912.1"/>
    <property type="molecule type" value="Genomic_DNA"/>
</dbReference>
<dbReference type="PROSITE" id="PS00463">
    <property type="entry name" value="ZN2_CY6_FUNGAL_1"/>
    <property type="match status" value="1"/>
</dbReference>
<dbReference type="AlphaFoldDB" id="A0AA38VSM8"/>
<proteinExistence type="predicted"/>
<dbReference type="Gene3D" id="4.10.240.10">
    <property type="entry name" value="Zn(2)-C6 fungal-type DNA-binding domain"/>
    <property type="match status" value="1"/>
</dbReference>
<evidence type="ECO:0000256" key="1">
    <source>
        <dbReference type="ARBA" id="ARBA00004123"/>
    </source>
</evidence>